<reference evidence="1 2" key="1">
    <citation type="submission" date="2013-12" db="EMBL/GenBank/DDBJ databases">
        <title>Comparative genomics of Petrotoga isolates.</title>
        <authorList>
            <person name="Nesbo C.L."/>
            <person name="Charchuk R."/>
            <person name="Chow K."/>
        </authorList>
    </citation>
    <scope>NUCLEOTIDE SEQUENCE [LARGE SCALE GENOMIC DNA]</scope>
    <source>
        <strain evidence="1 2">DSM 13574</strain>
    </source>
</reference>
<dbReference type="AlphaFoldDB" id="A0A2K1P078"/>
<protein>
    <submittedName>
        <fullName evidence="1">Uncharacterized protein</fullName>
    </submittedName>
</protein>
<dbReference type="Proteomes" id="UP000236434">
    <property type="component" value="Unassembled WGS sequence"/>
</dbReference>
<sequence length="35" mass="4186">MDPYDNQIGEAEYLDKAIDRDDFETIMEIIEIHEI</sequence>
<evidence type="ECO:0000313" key="2">
    <source>
        <dbReference type="Proteomes" id="UP000236434"/>
    </source>
</evidence>
<name>A0A2K1P078_9BACT</name>
<evidence type="ECO:0000313" key="1">
    <source>
        <dbReference type="EMBL" id="PNR96179.1"/>
    </source>
</evidence>
<comment type="caution">
    <text evidence="1">The sequence shown here is derived from an EMBL/GenBank/DDBJ whole genome shotgun (WGS) entry which is preliminary data.</text>
</comment>
<proteinExistence type="predicted"/>
<dbReference type="EMBL" id="AZRL01000016">
    <property type="protein sequence ID" value="PNR96179.1"/>
    <property type="molecule type" value="Genomic_DNA"/>
</dbReference>
<accession>A0A2K1P078</accession>
<organism evidence="1 2">
    <name type="scientific">Petrotoga olearia DSM 13574</name>
    <dbReference type="NCBI Taxonomy" id="1122955"/>
    <lineage>
        <taxon>Bacteria</taxon>
        <taxon>Thermotogati</taxon>
        <taxon>Thermotogota</taxon>
        <taxon>Thermotogae</taxon>
        <taxon>Petrotogales</taxon>
        <taxon>Petrotogaceae</taxon>
        <taxon>Petrotoga</taxon>
    </lineage>
</organism>
<gene>
    <name evidence="1" type="ORF">X929_06240</name>
</gene>